<reference evidence="1" key="1">
    <citation type="submission" date="2014-11" db="EMBL/GenBank/DDBJ databases">
        <authorList>
            <person name="Amaro Gonzalez C."/>
        </authorList>
    </citation>
    <scope>NUCLEOTIDE SEQUENCE</scope>
</reference>
<evidence type="ECO:0000313" key="1">
    <source>
        <dbReference type="EMBL" id="JAI03466.1"/>
    </source>
</evidence>
<reference evidence="1" key="2">
    <citation type="journal article" date="2015" name="Fish Shellfish Immunol.">
        <title>Early steps in the European eel (Anguilla anguilla)-Vibrio vulnificus interaction in the gills: Role of the RtxA13 toxin.</title>
        <authorList>
            <person name="Callol A."/>
            <person name="Pajuelo D."/>
            <person name="Ebbesson L."/>
            <person name="Teles M."/>
            <person name="MacKenzie S."/>
            <person name="Amaro C."/>
        </authorList>
    </citation>
    <scope>NUCLEOTIDE SEQUENCE</scope>
</reference>
<name>A0A0E9XNP4_ANGAN</name>
<protein>
    <submittedName>
        <fullName evidence="1">Uncharacterized protein</fullName>
    </submittedName>
</protein>
<organism evidence="1">
    <name type="scientific">Anguilla anguilla</name>
    <name type="common">European freshwater eel</name>
    <name type="synonym">Muraena anguilla</name>
    <dbReference type="NCBI Taxonomy" id="7936"/>
    <lineage>
        <taxon>Eukaryota</taxon>
        <taxon>Metazoa</taxon>
        <taxon>Chordata</taxon>
        <taxon>Craniata</taxon>
        <taxon>Vertebrata</taxon>
        <taxon>Euteleostomi</taxon>
        <taxon>Actinopterygii</taxon>
        <taxon>Neopterygii</taxon>
        <taxon>Teleostei</taxon>
        <taxon>Anguilliformes</taxon>
        <taxon>Anguillidae</taxon>
        <taxon>Anguilla</taxon>
    </lineage>
</organism>
<accession>A0A0E9XNP4</accession>
<dbReference type="EMBL" id="GBXM01005112">
    <property type="protein sequence ID" value="JAI03466.1"/>
    <property type="molecule type" value="Transcribed_RNA"/>
</dbReference>
<proteinExistence type="predicted"/>
<dbReference type="AlphaFoldDB" id="A0A0E9XNP4"/>
<sequence length="42" mass="4634">MLGGSNSSGLTLFSFFFQRAVTVPENSMSPYTVQEKSQCQTQ</sequence>